<dbReference type="Proteomes" id="UP000827092">
    <property type="component" value="Unassembled WGS sequence"/>
</dbReference>
<evidence type="ECO:0000256" key="1">
    <source>
        <dbReference type="SAM" id="MobiDB-lite"/>
    </source>
</evidence>
<feature type="region of interest" description="Disordered" evidence="1">
    <location>
        <begin position="24"/>
        <end position="65"/>
    </location>
</feature>
<name>A0AAV6UQP6_9ARAC</name>
<sequence length="86" mass="9380">MGALADPSTPLAPSLISHLHYTISSHTTRSKTAEKKKNDSSLTREHTHRITINNKDGPRPLANNDGRELGALLKFKGSWAHAADKP</sequence>
<protein>
    <submittedName>
        <fullName evidence="2">Uncharacterized protein</fullName>
    </submittedName>
</protein>
<evidence type="ECO:0000313" key="2">
    <source>
        <dbReference type="EMBL" id="KAG8186780.1"/>
    </source>
</evidence>
<comment type="caution">
    <text evidence="2">The sequence shown here is derived from an EMBL/GenBank/DDBJ whole genome shotgun (WGS) entry which is preliminary data.</text>
</comment>
<dbReference type="AlphaFoldDB" id="A0AAV6UQP6"/>
<organism evidence="2 3">
    <name type="scientific">Oedothorax gibbosus</name>
    <dbReference type="NCBI Taxonomy" id="931172"/>
    <lineage>
        <taxon>Eukaryota</taxon>
        <taxon>Metazoa</taxon>
        <taxon>Ecdysozoa</taxon>
        <taxon>Arthropoda</taxon>
        <taxon>Chelicerata</taxon>
        <taxon>Arachnida</taxon>
        <taxon>Araneae</taxon>
        <taxon>Araneomorphae</taxon>
        <taxon>Entelegynae</taxon>
        <taxon>Araneoidea</taxon>
        <taxon>Linyphiidae</taxon>
        <taxon>Erigoninae</taxon>
        <taxon>Oedothorax</taxon>
    </lineage>
</organism>
<accession>A0AAV6UQP6</accession>
<proteinExistence type="predicted"/>
<evidence type="ECO:0000313" key="3">
    <source>
        <dbReference type="Proteomes" id="UP000827092"/>
    </source>
</evidence>
<dbReference type="EMBL" id="JAFNEN010000289">
    <property type="protein sequence ID" value="KAG8186780.1"/>
    <property type="molecule type" value="Genomic_DNA"/>
</dbReference>
<keyword evidence="3" id="KW-1185">Reference proteome</keyword>
<gene>
    <name evidence="2" type="ORF">JTE90_010674</name>
</gene>
<feature type="compositionally biased region" description="Basic and acidic residues" evidence="1">
    <location>
        <begin position="31"/>
        <end position="45"/>
    </location>
</feature>
<reference evidence="2 3" key="1">
    <citation type="journal article" date="2022" name="Nat. Ecol. Evol.">
        <title>A masculinizing supergene underlies an exaggerated male reproductive morph in a spider.</title>
        <authorList>
            <person name="Hendrickx F."/>
            <person name="De Corte Z."/>
            <person name="Sonet G."/>
            <person name="Van Belleghem S.M."/>
            <person name="Kostlbacher S."/>
            <person name="Vangestel C."/>
        </authorList>
    </citation>
    <scope>NUCLEOTIDE SEQUENCE [LARGE SCALE GENOMIC DNA]</scope>
    <source>
        <strain evidence="2">W744_W776</strain>
    </source>
</reference>